<dbReference type="AlphaFoldDB" id="X1HT06"/>
<protein>
    <submittedName>
        <fullName evidence="1">Uncharacterized protein</fullName>
    </submittedName>
</protein>
<reference evidence="1" key="1">
    <citation type="journal article" date="2014" name="Front. Microbiol.">
        <title>High frequency of phylogenetically diverse reductive dehalogenase-homologous genes in deep subseafloor sedimentary metagenomes.</title>
        <authorList>
            <person name="Kawai M."/>
            <person name="Futagami T."/>
            <person name="Toyoda A."/>
            <person name="Takaki Y."/>
            <person name="Nishi S."/>
            <person name="Hori S."/>
            <person name="Arai W."/>
            <person name="Tsubouchi T."/>
            <person name="Morono Y."/>
            <person name="Uchiyama I."/>
            <person name="Ito T."/>
            <person name="Fujiyama A."/>
            <person name="Inagaki F."/>
            <person name="Takami H."/>
        </authorList>
    </citation>
    <scope>NUCLEOTIDE SEQUENCE</scope>
    <source>
        <strain evidence="1">Expedition CK06-06</strain>
    </source>
</reference>
<feature type="non-terminal residue" evidence="1">
    <location>
        <position position="1"/>
    </location>
</feature>
<gene>
    <name evidence="1" type="ORF">S03H2_53255</name>
</gene>
<proteinExistence type="predicted"/>
<evidence type="ECO:0000313" key="1">
    <source>
        <dbReference type="EMBL" id="GAH72602.1"/>
    </source>
</evidence>
<accession>X1HT06</accession>
<comment type="caution">
    <text evidence="1">The sequence shown here is derived from an EMBL/GenBank/DDBJ whole genome shotgun (WGS) entry which is preliminary data.</text>
</comment>
<name>X1HT06_9ZZZZ</name>
<sequence>ETVYLGGVTVTISNGLPLPADTPYSADMSDTTLLYGVAGIASCDVRVMEVA</sequence>
<organism evidence="1">
    <name type="scientific">marine sediment metagenome</name>
    <dbReference type="NCBI Taxonomy" id="412755"/>
    <lineage>
        <taxon>unclassified sequences</taxon>
        <taxon>metagenomes</taxon>
        <taxon>ecological metagenomes</taxon>
    </lineage>
</organism>
<dbReference type="EMBL" id="BARU01033890">
    <property type="protein sequence ID" value="GAH72602.1"/>
    <property type="molecule type" value="Genomic_DNA"/>
</dbReference>